<gene>
    <name evidence="1" type="ORF">Ttaiw_00821</name>
</gene>
<sequence>MLFEAGERGGCWRVQRGIVRLDRPTADGHVLVMLALPGDWLGTDTLCDHPHQWRATAVTPVRLLPCRPSDEDQRRAWQVEALLQLPQRCHDMARLRTGSVADRVAALLRMLHGVTAPAWVRPEAWNVQGLRGALPPLRVMADLVDAKHETVCRVLGQLLPRDPRPMTGIVAVAAGASAADV</sequence>
<evidence type="ECO:0000313" key="2">
    <source>
        <dbReference type="Proteomes" id="UP000317763"/>
    </source>
</evidence>
<protein>
    <submittedName>
        <fullName evidence="1">Uncharacterized protein</fullName>
    </submittedName>
</protein>
<comment type="caution">
    <text evidence="1">The sequence shown here is derived from an EMBL/GenBank/DDBJ whole genome shotgun (WGS) entry which is preliminary data.</text>
</comment>
<dbReference type="Proteomes" id="UP000317763">
    <property type="component" value="Unassembled WGS sequence"/>
</dbReference>
<name>A0A554XAU7_9BURK</name>
<dbReference type="SUPFAM" id="SSF51206">
    <property type="entry name" value="cAMP-binding domain-like"/>
    <property type="match status" value="1"/>
</dbReference>
<evidence type="ECO:0000313" key="1">
    <source>
        <dbReference type="EMBL" id="TSE32961.1"/>
    </source>
</evidence>
<dbReference type="EMBL" id="VJOM01000006">
    <property type="protein sequence ID" value="TSE32961.1"/>
    <property type="molecule type" value="Genomic_DNA"/>
</dbReference>
<dbReference type="Gene3D" id="2.60.120.10">
    <property type="entry name" value="Jelly Rolls"/>
    <property type="match status" value="1"/>
</dbReference>
<dbReference type="InterPro" id="IPR018490">
    <property type="entry name" value="cNMP-bd_dom_sf"/>
</dbReference>
<reference evidence="1 2" key="1">
    <citation type="submission" date="2019-07" db="EMBL/GenBank/DDBJ databases">
        <title>Tepidimonas taiwanensis I1-1 draft genome.</title>
        <authorList>
            <person name="Da Costa M.S."/>
            <person name="Froufe H.J.C."/>
            <person name="Egas C."/>
            <person name="Albuquerque L."/>
        </authorList>
    </citation>
    <scope>NUCLEOTIDE SEQUENCE [LARGE SCALE GENOMIC DNA]</scope>
    <source>
        <strain evidence="1 2">I1-1</strain>
    </source>
</reference>
<dbReference type="InterPro" id="IPR014710">
    <property type="entry name" value="RmlC-like_jellyroll"/>
</dbReference>
<dbReference type="AlphaFoldDB" id="A0A554XAU7"/>
<organism evidence="1 2">
    <name type="scientific">Tepidimonas taiwanensis</name>
    <dbReference type="NCBI Taxonomy" id="307486"/>
    <lineage>
        <taxon>Bacteria</taxon>
        <taxon>Pseudomonadati</taxon>
        <taxon>Pseudomonadota</taxon>
        <taxon>Betaproteobacteria</taxon>
        <taxon>Burkholderiales</taxon>
        <taxon>Tepidimonas</taxon>
    </lineage>
</organism>
<proteinExistence type="predicted"/>
<keyword evidence="2" id="KW-1185">Reference proteome</keyword>
<accession>A0A554XAU7</accession>